<dbReference type="RefSeq" id="WP_353565457.1">
    <property type="nucleotide sequence ID" value="NZ_BAABRI010000002.1"/>
</dbReference>
<name>A0ABP9UI21_9BACT</name>
<gene>
    <name evidence="2" type="ORF">Hsar01_00512</name>
</gene>
<sequence length="120" mass="12828">MSQLSPHTVLSQVAAAVPDNCRHRIIIIGSLAAAHAYFGTDTSKGVRTKDVDCVLEPFSIAVEAGQKSSTNSLMPTGSVESRATTKNPAMKTPRRTNFLPSGSIRRLWIPIPRAHGSSNS</sequence>
<feature type="compositionally biased region" description="Polar residues" evidence="1">
    <location>
        <begin position="69"/>
        <end position="87"/>
    </location>
</feature>
<feature type="region of interest" description="Disordered" evidence="1">
    <location>
        <begin position="69"/>
        <end position="98"/>
    </location>
</feature>
<evidence type="ECO:0000313" key="3">
    <source>
        <dbReference type="Proteomes" id="UP001476282"/>
    </source>
</evidence>
<dbReference type="EMBL" id="BAABRI010000002">
    <property type="protein sequence ID" value="GAA5481305.1"/>
    <property type="molecule type" value="Genomic_DNA"/>
</dbReference>
<keyword evidence="3" id="KW-1185">Reference proteome</keyword>
<organism evidence="2 3">
    <name type="scientific">Haloferula sargassicola</name>
    <dbReference type="NCBI Taxonomy" id="490096"/>
    <lineage>
        <taxon>Bacteria</taxon>
        <taxon>Pseudomonadati</taxon>
        <taxon>Verrucomicrobiota</taxon>
        <taxon>Verrucomicrobiia</taxon>
        <taxon>Verrucomicrobiales</taxon>
        <taxon>Verrucomicrobiaceae</taxon>
        <taxon>Haloferula</taxon>
    </lineage>
</organism>
<dbReference type="Proteomes" id="UP001476282">
    <property type="component" value="Unassembled WGS sequence"/>
</dbReference>
<evidence type="ECO:0000313" key="2">
    <source>
        <dbReference type="EMBL" id="GAA5481305.1"/>
    </source>
</evidence>
<comment type="caution">
    <text evidence="2">The sequence shown here is derived from an EMBL/GenBank/DDBJ whole genome shotgun (WGS) entry which is preliminary data.</text>
</comment>
<protein>
    <submittedName>
        <fullName evidence="2">Uncharacterized protein</fullName>
    </submittedName>
</protein>
<accession>A0ABP9UI21</accession>
<reference evidence="2 3" key="1">
    <citation type="submission" date="2024-02" db="EMBL/GenBank/DDBJ databases">
        <title>Haloferula sargassicola NBRC 104335.</title>
        <authorList>
            <person name="Ichikawa N."/>
            <person name="Katano-Makiyama Y."/>
            <person name="Hidaka K."/>
        </authorList>
    </citation>
    <scope>NUCLEOTIDE SEQUENCE [LARGE SCALE GENOMIC DNA]</scope>
    <source>
        <strain evidence="2 3">NBRC 104335</strain>
    </source>
</reference>
<evidence type="ECO:0000256" key="1">
    <source>
        <dbReference type="SAM" id="MobiDB-lite"/>
    </source>
</evidence>
<proteinExistence type="predicted"/>